<dbReference type="Proteomes" id="UP000294480">
    <property type="component" value="Unassembled WGS sequence"/>
</dbReference>
<accession>A0A4V6PY33</accession>
<dbReference type="OrthoDB" id="5540856at2"/>
<keyword evidence="2" id="KW-1185">Reference proteome</keyword>
<protein>
    <submittedName>
        <fullName evidence="1">Uncharacterized protein</fullName>
    </submittedName>
</protein>
<dbReference type="RefSeq" id="WP_133620499.1">
    <property type="nucleotide sequence ID" value="NZ_SNZE01000013.1"/>
</dbReference>
<name>A0A4V6PY33_9BURK</name>
<gene>
    <name evidence="1" type="ORF">DFR44_1137</name>
</gene>
<dbReference type="EMBL" id="SNZE01000013">
    <property type="protein sequence ID" value="TDR31056.1"/>
    <property type="molecule type" value="Genomic_DNA"/>
</dbReference>
<organism evidence="1 2">
    <name type="scientific">Hydromonas duriensis</name>
    <dbReference type="NCBI Taxonomy" id="1527608"/>
    <lineage>
        <taxon>Bacteria</taxon>
        <taxon>Pseudomonadati</taxon>
        <taxon>Pseudomonadota</taxon>
        <taxon>Betaproteobacteria</taxon>
        <taxon>Burkholderiales</taxon>
        <taxon>Burkholderiaceae</taxon>
        <taxon>Hydromonas</taxon>
    </lineage>
</organism>
<dbReference type="AlphaFoldDB" id="A0A4V6PY33"/>
<evidence type="ECO:0000313" key="2">
    <source>
        <dbReference type="Proteomes" id="UP000294480"/>
    </source>
</evidence>
<reference evidence="1 2" key="1">
    <citation type="submission" date="2019-03" db="EMBL/GenBank/DDBJ databases">
        <title>Genomic Encyclopedia of Type Strains, Phase IV (KMG-IV): sequencing the most valuable type-strain genomes for metagenomic binning, comparative biology and taxonomic classification.</title>
        <authorList>
            <person name="Goeker M."/>
        </authorList>
    </citation>
    <scope>NUCLEOTIDE SEQUENCE [LARGE SCALE GENOMIC DNA]</scope>
    <source>
        <strain evidence="1 2">DSM 102852</strain>
    </source>
</reference>
<proteinExistence type="predicted"/>
<comment type="caution">
    <text evidence="1">The sequence shown here is derived from an EMBL/GenBank/DDBJ whole genome shotgun (WGS) entry which is preliminary data.</text>
</comment>
<evidence type="ECO:0000313" key="1">
    <source>
        <dbReference type="EMBL" id="TDR31056.1"/>
    </source>
</evidence>
<sequence length="405" mass="47048">MNTVLTQGVSNIKRLDGLNIKHTRMVRLFKTIHRLRWVTAEHVAILEYSNQLSSINSARKWLKKNLDDGYLIERQIIGFGRAFVLSKLAVDFMAPENESEIRSGKDWGKFNKGVWMPTQTWRHEYITNLFAATMLSQGHEIITEYEIRKANPKLKKIPDLLLYRYSVDLEQTVWHAVEVEQYRKSSKHMQAMVASLYRVAQGQSKLQAPSGAEIHLRQSVIVAMGNDTDERGYQLNHRSRILNAVDLYRDGLYKRLSFDVEYFELYPDLGVSSDCFLGYSTLEFNRGAKLLDWLEQSCGELFLYDFNVSPDGFSEIHRAFGGQTEMLLSVCGGHWRFIRRHYDANYSFTYDYEDEVLAEGKALTYQMASEEAIQRLKQQFRIYYDHSTPVDLELERALSALSVLR</sequence>